<evidence type="ECO:0000313" key="1">
    <source>
        <dbReference type="EMBL" id="KAF0763500.1"/>
    </source>
</evidence>
<dbReference type="Proteomes" id="UP000478052">
    <property type="component" value="Unassembled WGS sequence"/>
</dbReference>
<sequence>MLQLVFRERLHTVRCRNNKIAKINRWIIFPLLWKMVTPLCVQLKCSSSTVASLIRDLVGMMLIFHIINYGKAIYLI</sequence>
<dbReference type="AlphaFoldDB" id="A0A6G0YZQ9"/>
<accession>A0A6G0YZQ9</accession>
<name>A0A6G0YZQ9_APHCR</name>
<protein>
    <submittedName>
        <fullName evidence="1">Uncharacterized protein</fullName>
    </submittedName>
</protein>
<comment type="caution">
    <text evidence="1">The sequence shown here is derived from an EMBL/GenBank/DDBJ whole genome shotgun (WGS) entry which is preliminary data.</text>
</comment>
<dbReference type="EMBL" id="VUJU01001868">
    <property type="protein sequence ID" value="KAF0763500.1"/>
    <property type="molecule type" value="Genomic_DNA"/>
</dbReference>
<reference evidence="1 2" key="1">
    <citation type="submission" date="2019-08" db="EMBL/GenBank/DDBJ databases">
        <title>Whole genome of Aphis craccivora.</title>
        <authorList>
            <person name="Voronova N.V."/>
            <person name="Shulinski R.S."/>
            <person name="Bandarenka Y.V."/>
            <person name="Zhorov D.G."/>
            <person name="Warner D."/>
        </authorList>
    </citation>
    <scope>NUCLEOTIDE SEQUENCE [LARGE SCALE GENOMIC DNA]</scope>
    <source>
        <strain evidence="1">180601</strain>
        <tissue evidence="1">Whole Body</tissue>
    </source>
</reference>
<evidence type="ECO:0000313" key="2">
    <source>
        <dbReference type="Proteomes" id="UP000478052"/>
    </source>
</evidence>
<organism evidence="1 2">
    <name type="scientific">Aphis craccivora</name>
    <name type="common">Cowpea aphid</name>
    <dbReference type="NCBI Taxonomy" id="307492"/>
    <lineage>
        <taxon>Eukaryota</taxon>
        <taxon>Metazoa</taxon>
        <taxon>Ecdysozoa</taxon>
        <taxon>Arthropoda</taxon>
        <taxon>Hexapoda</taxon>
        <taxon>Insecta</taxon>
        <taxon>Pterygota</taxon>
        <taxon>Neoptera</taxon>
        <taxon>Paraneoptera</taxon>
        <taxon>Hemiptera</taxon>
        <taxon>Sternorrhyncha</taxon>
        <taxon>Aphidomorpha</taxon>
        <taxon>Aphidoidea</taxon>
        <taxon>Aphididae</taxon>
        <taxon>Aphidini</taxon>
        <taxon>Aphis</taxon>
        <taxon>Aphis</taxon>
    </lineage>
</organism>
<gene>
    <name evidence="1" type="ORF">FWK35_00015489</name>
</gene>
<proteinExistence type="predicted"/>
<keyword evidence="2" id="KW-1185">Reference proteome</keyword>